<feature type="domain" description="Saposin B-type" evidence="3">
    <location>
        <begin position="812"/>
        <end position="893"/>
    </location>
</feature>
<feature type="domain" description="Saposin B-type" evidence="3">
    <location>
        <begin position="1360"/>
        <end position="1441"/>
    </location>
</feature>
<feature type="domain" description="Saposin B-type" evidence="3">
    <location>
        <begin position="1268"/>
        <end position="1349"/>
    </location>
</feature>
<feature type="domain" description="Saposin B-type" evidence="3">
    <location>
        <begin position="926"/>
        <end position="1007"/>
    </location>
</feature>
<feature type="signal peptide" evidence="2">
    <location>
        <begin position="1"/>
        <end position="16"/>
    </location>
</feature>
<name>A0AAN8JTN1_PATCE</name>
<comment type="caution">
    <text evidence="4">The sequence shown here is derived from an EMBL/GenBank/DDBJ whole genome shotgun (WGS) entry which is preliminary data.</text>
</comment>
<feature type="domain" description="Saposin B-type" evidence="3">
    <location>
        <begin position="242"/>
        <end position="323"/>
    </location>
</feature>
<dbReference type="SMART" id="SM00741">
    <property type="entry name" value="SapB"/>
    <property type="match status" value="13"/>
</dbReference>
<dbReference type="SUPFAM" id="SSF47862">
    <property type="entry name" value="Saposin"/>
    <property type="match status" value="11"/>
</dbReference>
<proteinExistence type="predicted"/>
<dbReference type="InterPro" id="IPR051428">
    <property type="entry name" value="Sphingo_Act-Surfact_Prot"/>
</dbReference>
<feature type="domain" description="Saposin B-type" evidence="3">
    <location>
        <begin position="1154"/>
        <end position="1235"/>
    </location>
</feature>
<dbReference type="InterPro" id="IPR008139">
    <property type="entry name" value="SaposinB_dom"/>
</dbReference>
<dbReference type="PANTHER" id="PTHR11480">
    <property type="entry name" value="SAPOSIN-RELATED"/>
    <property type="match status" value="1"/>
</dbReference>
<evidence type="ECO:0000313" key="5">
    <source>
        <dbReference type="Proteomes" id="UP001347796"/>
    </source>
</evidence>
<dbReference type="PROSITE" id="PS50015">
    <property type="entry name" value="SAP_B"/>
    <property type="match status" value="13"/>
</dbReference>
<keyword evidence="5" id="KW-1185">Reference proteome</keyword>
<feature type="domain" description="Saposin B-type" evidence="3">
    <location>
        <begin position="698"/>
        <end position="779"/>
    </location>
</feature>
<evidence type="ECO:0000313" key="4">
    <source>
        <dbReference type="EMBL" id="KAK6183661.1"/>
    </source>
</evidence>
<feature type="chain" id="PRO_5042812808" description="Saposin B-type domain-containing protein" evidence="2">
    <location>
        <begin position="17"/>
        <end position="1445"/>
    </location>
</feature>
<feature type="domain" description="Saposin B-type" evidence="3">
    <location>
        <begin position="356"/>
        <end position="437"/>
    </location>
</feature>
<evidence type="ECO:0000256" key="2">
    <source>
        <dbReference type="SAM" id="SignalP"/>
    </source>
</evidence>
<feature type="domain" description="Saposin B-type" evidence="3">
    <location>
        <begin position="133"/>
        <end position="213"/>
    </location>
</feature>
<feature type="domain" description="Saposin B-type" evidence="3">
    <location>
        <begin position="470"/>
        <end position="551"/>
    </location>
</feature>
<keyword evidence="2" id="KW-0732">Signal</keyword>
<organism evidence="4 5">
    <name type="scientific">Patella caerulea</name>
    <name type="common">Rayed Mediterranean limpet</name>
    <dbReference type="NCBI Taxonomy" id="87958"/>
    <lineage>
        <taxon>Eukaryota</taxon>
        <taxon>Metazoa</taxon>
        <taxon>Spiralia</taxon>
        <taxon>Lophotrochozoa</taxon>
        <taxon>Mollusca</taxon>
        <taxon>Gastropoda</taxon>
        <taxon>Patellogastropoda</taxon>
        <taxon>Patelloidea</taxon>
        <taxon>Patellidae</taxon>
        <taxon>Patella</taxon>
    </lineage>
</organism>
<gene>
    <name evidence="4" type="ORF">SNE40_011095</name>
</gene>
<dbReference type="Proteomes" id="UP001347796">
    <property type="component" value="Unassembled WGS sequence"/>
</dbReference>
<dbReference type="EMBL" id="JAZGQO010000007">
    <property type="protein sequence ID" value="KAK6183661.1"/>
    <property type="molecule type" value="Genomic_DNA"/>
</dbReference>
<evidence type="ECO:0000256" key="1">
    <source>
        <dbReference type="ARBA" id="ARBA00023157"/>
    </source>
</evidence>
<feature type="domain" description="Saposin B-type" evidence="3">
    <location>
        <begin position="1040"/>
        <end position="1121"/>
    </location>
</feature>
<evidence type="ECO:0000259" key="3">
    <source>
        <dbReference type="PROSITE" id="PS50015"/>
    </source>
</evidence>
<sequence length="1445" mass="157658">MRFLIVLILAIVGAICNPIVEPDLCSGCIKLFTDVKDKLSTLETSLKIGNIIDGALCDSFTVGKEQCKTITKTLSTEYLGSVINSSDSRTICTVLQYCQPSPPHRIDASSHEHLHQSLNLANRFVHLTTKVGNTNLCSECSKLLGDVKTQLADPRTVQQFHLTVDVLFCNHLPVGKEQCQQLSKVVMNSYLGFLDKIENPTVCTVLLYCQPIHPQGSTKYFHQTDIDLMGRYLHLHSKGSDDPDLCADCTTLFGDVKTRLSDPATIATVEGLFDQYVCNFFLIGKDTCKTLSKTIITIYMGFLSQLVNPDLICTTLLYCPAPLIPVSTGSADGTDLYLLSRYLHLQTKSKVSLSDDPDLCADCTTLFGDVKTRLSDPATIATIEGLFNQYVCNFFLIGKDTCKTLSKTIITTYLGFLAQLVSPDLICTTLLYCPAAPIQVSAGSTDGTDLYFLSRYLHLQTKSKISLSDDPDLCADCTTLFGDVKTRLSDPATIATIEGLFNQYVCNFFLIGKDTCKTLSNTIITTYMGLLSQLVNPDLICTTLLYCPAPLLQESAGSTDGTDVYFLSRYLHLQTKSKVSSTDDPDLCADCTTLFGDVKTRLSDPTTIATIEGLFNQYVCNFFLIGKGTCKTLSKTIITTYMGFLSQLVNPYLICTTLLYCPAQLIQVSAGSANGTDLYFLSRYLHLQTKSKVSATDDPDLCADCTTLFGDVKTRLSDPATIATIEGLFNQYVCNFFLIGKGTCKTLSNTIITTYMGFLSQLVQPDLICTTLLYCPAAPIQVSAGSADGTDLYLLSRYLNLQAKSKVSLSDDPDLCADCTTLFADVKTRLSDPATIATVEGLFNQYVCNLFLIGKDTCKTLSNTIITTYLGFLSQLVNPDLICTTLLYCPAPLLQVSAGSTDGTDLYFLARYLHLQTKSKVSSTDDPDLCADCTTLFGDVKTRLSDPTTIATIEGLFNQYVCNFFLIGKGTCKTLSKTIITTYMGFLSQLVNPDLICTTLLYCPAQLIQVSAGSANGTDLYFLSRYLHLQTKSKVSATDDPDLCADCTTLFGDVKTRLSDPATIATIEGLFNQYVCNFFLIGKDTCKTLSKTIITTYLGFLSQLVNPDLICTTLLYCPAPLIQVSTGSPHGTDLYFLSRYLHLQTKSKVSLADDPDLCADCTTLFGDVKTRLSDPATIATIEGLFNQYVCNFFLIGKGTCKTLSNTIITTYMGFLSQLVQPDLICTTLLYCPAAPIPVSAGSTDGTDLYFLSRYLHLQTKSKVSSTDDPDLCADCTTLFGDVKTRLSDPTTIATIEGLFNQYVCNFFLIGKDTCKTLSKTIITTYMGFLSQLVNPDLICTTLLYCPAAPTRPEPQAVIGGPDLCADCTAIFGNLKTLLPSQETTETISGYLEDVVCNIIPLEQEPCSMMIQTFVGAALEFLSNLVDVNVICTALGYCPNPPPGLL</sequence>
<keyword evidence="1" id="KW-1015">Disulfide bond</keyword>
<dbReference type="Gene3D" id="1.10.225.10">
    <property type="entry name" value="Saposin-like"/>
    <property type="match status" value="13"/>
</dbReference>
<accession>A0AAN8JTN1</accession>
<dbReference type="InterPro" id="IPR011001">
    <property type="entry name" value="Saposin-like"/>
</dbReference>
<reference evidence="4 5" key="1">
    <citation type="submission" date="2024-01" db="EMBL/GenBank/DDBJ databases">
        <title>The genome of the rayed Mediterranean limpet Patella caerulea (Linnaeus, 1758).</title>
        <authorList>
            <person name="Anh-Thu Weber A."/>
            <person name="Halstead-Nussloch G."/>
        </authorList>
    </citation>
    <scope>NUCLEOTIDE SEQUENCE [LARGE SCALE GENOMIC DNA]</scope>
    <source>
        <strain evidence="4">AATW-2023a</strain>
        <tissue evidence="4">Whole specimen</tissue>
    </source>
</reference>
<protein>
    <recommendedName>
        <fullName evidence="3">Saposin B-type domain-containing protein</fullName>
    </recommendedName>
</protein>
<feature type="domain" description="Saposin B-type" evidence="3">
    <location>
        <begin position="21"/>
        <end position="102"/>
    </location>
</feature>
<feature type="domain" description="Saposin B-type" evidence="3">
    <location>
        <begin position="584"/>
        <end position="665"/>
    </location>
</feature>